<dbReference type="GO" id="GO:0005886">
    <property type="term" value="C:plasma membrane"/>
    <property type="evidence" value="ECO:0007669"/>
    <property type="project" value="UniProtKB-SubCell"/>
</dbReference>
<dbReference type="AlphaFoldDB" id="A0A3N2AP34"/>
<sequence length="196" mass="21065">MKRPALRYRASIVATVGLAIVWMMLWGELTLGAAVFGVLVALLIQIVFPLPDVPELESFRPIGFARLVLVTLGGLVVSSFQVAAKVLAFWRPTRNAIIRVPLRSQSPFITVITAELASLVPGSVAVDADAGWVLLHVFDASTPAAIEHARAKVRSTEATVLRAFGTAEDRALLRLPAPGTEQAPAPRPAPDTEEER</sequence>
<dbReference type="NCBIfam" id="NF006521">
    <property type="entry name" value="PRK08965.1-5"/>
    <property type="match status" value="1"/>
</dbReference>
<dbReference type="Pfam" id="PF01899">
    <property type="entry name" value="MNHE"/>
    <property type="match status" value="1"/>
</dbReference>
<evidence type="ECO:0000256" key="1">
    <source>
        <dbReference type="ARBA" id="ARBA00004651"/>
    </source>
</evidence>
<dbReference type="EMBL" id="RKHJ01000001">
    <property type="protein sequence ID" value="ROR64665.1"/>
    <property type="molecule type" value="Genomic_DNA"/>
</dbReference>
<organism evidence="9 10">
    <name type="scientific">Agrococcus jenensis</name>
    <dbReference type="NCBI Taxonomy" id="46353"/>
    <lineage>
        <taxon>Bacteria</taxon>
        <taxon>Bacillati</taxon>
        <taxon>Actinomycetota</taxon>
        <taxon>Actinomycetes</taxon>
        <taxon>Micrococcales</taxon>
        <taxon>Microbacteriaceae</taxon>
        <taxon>Agrococcus</taxon>
    </lineage>
</organism>
<evidence type="ECO:0000256" key="7">
    <source>
        <dbReference type="SAM" id="MobiDB-lite"/>
    </source>
</evidence>
<feature type="transmembrane region" description="Helical" evidence="8">
    <location>
        <begin position="64"/>
        <end position="90"/>
    </location>
</feature>
<dbReference type="PANTHER" id="PTHR34584:SF1">
    <property type="entry name" value="NA(+)_H(+) ANTIPORTER SUBUNIT E1"/>
    <property type="match status" value="1"/>
</dbReference>
<dbReference type="GO" id="GO:0008324">
    <property type="term" value="F:monoatomic cation transmembrane transporter activity"/>
    <property type="evidence" value="ECO:0007669"/>
    <property type="project" value="InterPro"/>
</dbReference>
<keyword evidence="5 8" id="KW-1133">Transmembrane helix</keyword>
<dbReference type="OrthoDB" id="3556991at2"/>
<evidence type="ECO:0000256" key="8">
    <source>
        <dbReference type="SAM" id="Phobius"/>
    </source>
</evidence>
<dbReference type="RefSeq" id="WP_123695849.1">
    <property type="nucleotide sequence ID" value="NZ_RKHJ01000001.1"/>
</dbReference>
<evidence type="ECO:0000313" key="10">
    <source>
        <dbReference type="Proteomes" id="UP000275456"/>
    </source>
</evidence>
<keyword evidence="3" id="KW-1003">Cell membrane</keyword>
<keyword evidence="4 8" id="KW-0812">Transmembrane</keyword>
<evidence type="ECO:0000256" key="4">
    <source>
        <dbReference type="ARBA" id="ARBA00022692"/>
    </source>
</evidence>
<evidence type="ECO:0000256" key="2">
    <source>
        <dbReference type="ARBA" id="ARBA00006228"/>
    </source>
</evidence>
<feature type="transmembrane region" description="Helical" evidence="8">
    <location>
        <begin position="12"/>
        <end position="44"/>
    </location>
</feature>
<keyword evidence="6 8" id="KW-0472">Membrane</keyword>
<name>A0A3N2AP34_9MICO</name>
<gene>
    <name evidence="9" type="ORF">EDD26_0011</name>
</gene>
<keyword evidence="10" id="KW-1185">Reference proteome</keyword>
<protein>
    <submittedName>
        <fullName evidence="9">Multisubunit sodium/proton antiporter MrpE subunit</fullName>
    </submittedName>
</protein>
<reference evidence="9 10" key="1">
    <citation type="submission" date="2018-11" db="EMBL/GenBank/DDBJ databases">
        <title>Sequencing the genomes of 1000 actinobacteria strains.</title>
        <authorList>
            <person name="Klenk H.-P."/>
        </authorList>
    </citation>
    <scope>NUCLEOTIDE SEQUENCE [LARGE SCALE GENOMIC DNA]</scope>
    <source>
        <strain evidence="9 10">DSM 9580</strain>
    </source>
</reference>
<comment type="subcellular location">
    <subcellularLocation>
        <location evidence="1">Cell membrane</location>
        <topology evidence="1">Multi-pass membrane protein</topology>
    </subcellularLocation>
</comment>
<comment type="caution">
    <text evidence="9">The sequence shown here is derived from an EMBL/GenBank/DDBJ whole genome shotgun (WGS) entry which is preliminary data.</text>
</comment>
<evidence type="ECO:0000313" key="9">
    <source>
        <dbReference type="EMBL" id="ROR64665.1"/>
    </source>
</evidence>
<dbReference type="PANTHER" id="PTHR34584">
    <property type="entry name" value="NA(+)/H(+) ANTIPORTER SUBUNIT E1"/>
    <property type="match status" value="1"/>
</dbReference>
<comment type="similarity">
    <text evidence="2">Belongs to the CPA3 antiporters (TC 2.A.63) subunit E family.</text>
</comment>
<feature type="region of interest" description="Disordered" evidence="7">
    <location>
        <begin position="174"/>
        <end position="196"/>
    </location>
</feature>
<proteinExistence type="inferred from homology"/>
<dbReference type="Proteomes" id="UP000275456">
    <property type="component" value="Unassembled WGS sequence"/>
</dbReference>
<evidence type="ECO:0000256" key="6">
    <source>
        <dbReference type="ARBA" id="ARBA00023136"/>
    </source>
</evidence>
<accession>A0A3N2AP34</accession>
<dbReference type="InterPro" id="IPR002758">
    <property type="entry name" value="Cation_antiport_E"/>
</dbReference>
<evidence type="ECO:0000256" key="3">
    <source>
        <dbReference type="ARBA" id="ARBA00022475"/>
    </source>
</evidence>
<evidence type="ECO:0000256" key="5">
    <source>
        <dbReference type="ARBA" id="ARBA00022989"/>
    </source>
</evidence>